<dbReference type="RefSeq" id="WP_154374254.1">
    <property type="nucleotide sequence ID" value="NZ_WKJJ01000007.1"/>
</dbReference>
<evidence type="ECO:0000313" key="3">
    <source>
        <dbReference type="Proteomes" id="UP000446768"/>
    </source>
</evidence>
<dbReference type="AlphaFoldDB" id="A0A7X2IMH9"/>
<feature type="region of interest" description="Disordered" evidence="1">
    <location>
        <begin position="49"/>
        <end position="75"/>
    </location>
</feature>
<comment type="caution">
    <text evidence="2">The sequence shown here is derived from an EMBL/GenBank/DDBJ whole genome shotgun (WGS) entry which is preliminary data.</text>
</comment>
<sequence length="75" mass="7594">MKIKMISTTPGSVDGIRVTTYLAGETYDLGGNAGECDLAAAFVAAGLATEAPDDDPVTPQAGEGGRRKTRATHAG</sequence>
<name>A0A7X2IMH9_9BURK</name>
<keyword evidence="3" id="KW-1185">Reference proteome</keyword>
<accession>A0A7X2IMH9</accession>
<protein>
    <submittedName>
        <fullName evidence="2">Uncharacterized protein</fullName>
    </submittedName>
</protein>
<organism evidence="2 3">
    <name type="scientific">Pseudoduganella rivuli</name>
    <dbReference type="NCBI Taxonomy" id="2666085"/>
    <lineage>
        <taxon>Bacteria</taxon>
        <taxon>Pseudomonadati</taxon>
        <taxon>Pseudomonadota</taxon>
        <taxon>Betaproteobacteria</taxon>
        <taxon>Burkholderiales</taxon>
        <taxon>Oxalobacteraceae</taxon>
        <taxon>Telluria group</taxon>
        <taxon>Pseudoduganella</taxon>
    </lineage>
</organism>
<proteinExistence type="predicted"/>
<dbReference type="Proteomes" id="UP000446768">
    <property type="component" value="Unassembled WGS sequence"/>
</dbReference>
<reference evidence="2 3" key="1">
    <citation type="submission" date="2019-11" db="EMBL/GenBank/DDBJ databases">
        <title>Novel species isolated from a subtropical stream in China.</title>
        <authorList>
            <person name="Lu H."/>
        </authorList>
    </citation>
    <scope>NUCLEOTIDE SEQUENCE [LARGE SCALE GENOMIC DNA]</scope>
    <source>
        <strain evidence="2 3">FT92W</strain>
    </source>
</reference>
<gene>
    <name evidence="2" type="ORF">GJ700_12665</name>
</gene>
<evidence type="ECO:0000256" key="1">
    <source>
        <dbReference type="SAM" id="MobiDB-lite"/>
    </source>
</evidence>
<dbReference type="EMBL" id="WKJJ01000007">
    <property type="protein sequence ID" value="MRV72560.1"/>
    <property type="molecule type" value="Genomic_DNA"/>
</dbReference>
<evidence type="ECO:0000313" key="2">
    <source>
        <dbReference type="EMBL" id="MRV72560.1"/>
    </source>
</evidence>